<keyword evidence="2" id="KW-1185">Reference proteome</keyword>
<reference evidence="1" key="1">
    <citation type="submission" date="2022-12" db="EMBL/GenBank/DDBJ databases">
        <title>Chromosome-level genome assembly of the bean flower thrips Megalurothrips usitatus.</title>
        <authorList>
            <person name="Ma L."/>
            <person name="Liu Q."/>
            <person name="Li H."/>
            <person name="Cai W."/>
        </authorList>
    </citation>
    <scope>NUCLEOTIDE SEQUENCE</scope>
    <source>
        <strain evidence="1">Cailab_2022a</strain>
    </source>
</reference>
<protein>
    <recommendedName>
        <fullName evidence="3">NFX1-type zinc finger-containing protein 1-like</fullName>
    </recommendedName>
</protein>
<gene>
    <name evidence="1" type="ORF">ONE63_003340</name>
</gene>
<proteinExistence type="predicted"/>
<evidence type="ECO:0000313" key="1">
    <source>
        <dbReference type="EMBL" id="KAJ1521697.1"/>
    </source>
</evidence>
<organism evidence="1 2">
    <name type="scientific">Megalurothrips usitatus</name>
    <name type="common">bean blossom thrips</name>
    <dbReference type="NCBI Taxonomy" id="439358"/>
    <lineage>
        <taxon>Eukaryota</taxon>
        <taxon>Metazoa</taxon>
        <taxon>Ecdysozoa</taxon>
        <taxon>Arthropoda</taxon>
        <taxon>Hexapoda</taxon>
        <taxon>Insecta</taxon>
        <taxon>Pterygota</taxon>
        <taxon>Neoptera</taxon>
        <taxon>Paraneoptera</taxon>
        <taxon>Thysanoptera</taxon>
        <taxon>Terebrantia</taxon>
        <taxon>Thripoidea</taxon>
        <taxon>Thripidae</taxon>
        <taxon>Megalurothrips</taxon>
    </lineage>
</organism>
<dbReference type="Proteomes" id="UP001075354">
    <property type="component" value="Chromosome 13"/>
</dbReference>
<accession>A0AAV7XAZ4</accession>
<dbReference type="EMBL" id="JAPTSV010000013">
    <property type="protein sequence ID" value="KAJ1521697.1"/>
    <property type="molecule type" value="Genomic_DNA"/>
</dbReference>
<sequence length="101" mass="11256">MKEVPQCKHEQLMECGSDPSLFSSCDCACERFLICGHRCPLRCGEDCAEAACQEPVPFRAACGHDVPAPCCKRGTLGEHPLRGLSFLNDYLRKLNLSRELR</sequence>
<name>A0AAV7XAZ4_9NEOP</name>
<dbReference type="AlphaFoldDB" id="A0AAV7XAZ4"/>
<evidence type="ECO:0000313" key="2">
    <source>
        <dbReference type="Proteomes" id="UP001075354"/>
    </source>
</evidence>
<comment type="caution">
    <text evidence="1">The sequence shown here is derived from an EMBL/GenBank/DDBJ whole genome shotgun (WGS) entry which is preliminary data.</text>
</comment>
<evidence type="ECO:0008006" key="3">
    <source>
        <dbReference type="Google" id="ProtNLM"/>
    </source>
</evidence>